<feature type="transmembrane region" description="Helical" evidence="2">
    <location>
        <begin position="21"/>
        <end position="43"/>
    </location>
</feature>
<dbReference type="InterPro" id="IPR049492">
    <property type="entry name" value="BD-FAE-like_dom"/>
</dbReference>
<feature type="domain" description="BD-FAE-like" evidence="3">
    <location>
        <begin position="92"/>
        <end position="294"/>
    </location>
</feature>
<evidence type="ECO:0000256" key="2">
    <source>
        <dbReference type="SAM" id="Phobius"/>
    </source>
</evidence>
<reference evidence="5" key="2">
    <citation type="submission" date="2016-01" db="EMBL/GenBank/DDBJ databases">
        <title>Draft Genome Sequence of Paenibacillus amylolyticus Heshi-A3 that Was Isolated from Fermented Rice Bran with Aging Salted Mackerel, Which Was Named Heshiko as Traditional Fermented Seafood in Japan.</title>
        <authorList>
            <person name="Akuzawa S."/>
            <person name="Nakagawa J."/>
            <person name="Kanekatsu T."/>
            <person name="Kubota E."/>
            <person name="Ohtake R."/>
            <person name="Suzuki T."/>
            <person name="Kanesaki Y."/>
        </authorList>
    </citation>
    <scope>NUCLEOTIDE SEQUENCE [LARGE SCALE GENOMIC DNA]</scope>
    <source>
        <strain evidence="5">Heshi-A3</strain>
    </source>
</reference>
<evidence type="ECO:0000259" key="3">
    <source>
        <dbReference type="Pfam" id="PF20434"/>
    </source>
</evidence>
<dbReference type="PANTHER" id="PTHR48081:SF6">
    <property type="entry name" value="PEPTIDASE S9 PROLYL OLIGOPEPTIDASE CATALYTIC DOMAIN-CONTAINING PROTEIN"/>
    <property type="match status" value="1"/>
</dbReference>
<reference evidence="4 5" key="1">
    <citation type="journal article" date="2016" name="Genome Announc.">
        <title>Draft Genome Sequence of Paenibacillus amylolyticus Heshi-A3, Isolated from Fermented Rice Bran in a Japanese Fermented Seafood Dish.</title>
        <authorList>
            <person name="Akuzawa S."/>
            <person name="Nagaoka J."/>
            <person name="Kanekatsu M."/>
            <person name="Kubota E."/>
            <person name="Ohtake R."/>
            <person name="Suzuki T."/>
            <person name="Kanesaki Y."/>
        </authorList>
    </citation>
    <scope>NUCLEOTIDE SEQUENCE [LARGE SCALE GENOMIC DNA]</scope>
    <source>
        <strain evidence="4 5">Heshi-A3</strain>
    </source>
</reference>
<dbReference type="AlphaFoldDB" id="A0A100VRZ7"/>
<sequence length="344" mass="37886">MELLQSKLETKRAGRTGFKRKRYWIPILVLVLITGFVGIGAQLTPKITIFLLKSGFELASADKNSNEAVIAEGVTRVADVPYADDGRNDSTLDIYYPSVTSEPLPVVLWVHGGGWVLGDKADITNYAVQLAKQGYVVVSMNYALAPDTKYPTPVVQTNQALTYVKNHASEFQGDPKKIFLAGNSAGAQIASQTAAVVTNPSLAKLMNITPTTQPEELRGVLLFCGPYNLSTVAETGFPLIRTFLWSYTGVKTFEEYPRLDEMSTVFQATTEYPPAFITSGNDDPLTSQSIELAQVLKRLDVDAETLFFSNSSEKLGHDYQFDLETEAGQQAMHSAVRFLQEYSR</sequence>
<evidence type="ECO:0000256" key="1">
    <source>
        <dbReference type="ARBA" id="ARBA00022801"/>
    </source>
</evidence>
<organism evidence="4 5">
    <name type="scientific">Paenibacillus amylolyticus</name>
    <dbReference type="NCBI Taxonomy" id="1451"/>
    <lineage>
        <taxon>Bacteria</taxon>
        <taxon>Bacillati</taxon>
        <taxon>Bacillota</taxon>
        <taxon>Bacilli</taxon>
        <taxon>Bacillales</taxon>
        <taxon>Paenibacillaceae</taxon>
        <taxon>Paenibacillus</taxon>
    </lineage>
</organism>
<keyword evidence="2" id="KW-0812">Transmembrane</keyword>
<dbReference type="InterPro" id="IPR029058">
    <property type="entry name" value="AB_hydrolase_fold"/>
</dbReference>
<name>A0A100VRZ7_PAEAM</name>
<dbReference type="Proteomes" id="UP000069697">
    <property type="component" value="Unassembled WGS sequence"/>
</dbReference>
<dbReference type="GO" id="GO:0016787">
    <property type="term" value="F:hydrolase activity"/>
    <property type="evidence" value="ECO:0007669"/>
    <property type="project" value="UniProtKB-KW"/>
</dbReference>
<evidence type="ECO:0000313" key="5">
    <source>
        <dbReference type="Proteomes" id="UP000069697"/>
    </source>
</evidence>
<dbReference type="EMBL" id="BCNV01000007">
    <property type="protein sequence ID" value="GAS84984.1"/>
    <property type="molecule type" value="Genomic_DNA"/>
</dbReference>
<keyword evidence="2" id="KW-1133">Transmembrane helix</keyword>
<evidence type="ECO:0000313" key="4">
    <source>
        <dbReference type="EMBL" id="GAS84984.1"/>
    </source>
</evidence>
<dbReference type="Pfam" id="PF20434">
    <property type="entry name" value="BD-FAE"/>
    <property type="match status" value="1"/>
</dbReference>
<gene>
    <name evidence="4" type="ORF">PAHA3_5105</name>
</gene>
<protein>
    <submittedName>
        <fullName evidence="4">Lipase</fullName>
    </submittedName>
</protein>
<proteinExistence type="predicted"/>
<dbReference type="RefSeq" id="WP_062837370.1">
    <property type="nucleotide sequence ID" value="NZ_BCNV01000007.1"/>
</dbReference>
<dbReference type="PANTHER" id="PTHR48081">
    <property type="entry name" value="AB HYDROLASE SUPERFAMILY PROTEIN C4A8.06C"/>
    <property type="match status" value="1"/>
</dbReference>
<keyword evidence="2" id="KW-0472">Membrane</keyword>
<accession>A0A100VRZ7</accession>
<keyword evidence="1" id="KW-0378">Hydrolase</keyword>
<dbReference type="SUPFAM" id="SSF53474">
    <property type="entry name" value="alpha/beta-Hydrolases"/>
    <property type="match status" value="1"/>
</dbReference>
<comment type="caution">
    <text evidence="4">The sequence shown here is derived from an EMBL/GenBank/DDBJ whole genome shotgun (WGS) entry which is preliminary data.</text>
</comment>
<dbReference type="Gene3D" id="3.40.50.1820">
    <property type="entry name" value="alpha/beta hydrolase"/>
    <property type="match status" value="1"/>
</dbReference>
<dbReference type="InterPro" id="IPR050300">
    <property type="entry name" value="GDXG_lipolytic_enzyme"/>
</dbReference>